<dbReference type="GO" id="GO:0003676">
    <property type="term" value="F:nucleic acid binding"/>
    <property type="evidence" value="ECO:0007669"/>
    <property type="project" value="InterPro"/>
</dbReference>
<dbReference type="InterPro" id="IPR039537">
    <property type="entry name" value="Retrotran_Ty1/copia-like"/>
</dbReference>
<dbReference type="AlphaFoldDB" id="A0AAP0GVK2"/>
<evidence type="ECO:0000259" key="2">
    <source>
        <dbReference type="PROSITE" id="PS50994"/>
    </source>
</evidence>
<reference evidence="3 4" key="1">
    <citation type="submission" date="2024-04" db="EMBL/GenBank/DDBJ databases">
        <title>The reference genome of an endangered Asteraceae, Deinandra increscens subsp. villosa, native to the Central Coast of California.</title>
        <authorList>
            <person name="Guilliams M."/>
            <person name="Hasenstab-Lehman K."/>
            <person name="Meyer R."/>
            <person name="Mcevoy S."/>
        </authorList>
    </citation>
    <scope>NUCLEOTIDE SEQUENCE [LARGE SCALE GENOMIC DNA]</scope>
    <source>
        <tissue evidence="3">Leaf</tissue>
    </source>
</reference>
<dbReference type="Pfam" id="PF00665">
    <property type="entry name" value="rve"/>
    <property type="match status" value="1"/>
</dbReference>
<protein>
    <recommendedName>
        <fullName evidence="2">Integrase catalytic domain-containing protein</fullName>
    </recommendedName>
</protein>
<feature type="region of interest" description="Disordered" evidence="1">
    <location>
        <begin position="417"/>
        <end position="480"/>
    </location>
</feature>
<dbReference type="InterPro" id="IPR036397">
    <property type="entry name" value="RNaseH_sf"/>
</dbReference>
<dbReference type="GO" id="GO:0015074">
    <property type="term" value="P:DNA integration"/>
    <property type="evidence" value="ECO:0007669"/>
    <property type="project" value="InterPro"/>
</dbReference>
<evidence type="ECO:0000256" key="1">
    <source>
        <dbReference type="SAM" id="MobiDB-lite"/>
    </source>
</evidence>
<evidence type="ECO:0000313" key="3">
    <source>
        <dbReference type="EMBL" id="KAK9064963.1"/>
    </source>
</evidence>
<dbReference type="PROSITE" id="PS50994">
    <property type="entry name" value="INTEGRASE"/>
    <property type="match status" value="1"/>
</dbReference>
<dbReference type="InterPro" id="IPR057670">
    <property type="entry name" value="SH3_retrovirus"/>
</dbReference>
<dbReference type="InterPro" id="IPR025724">
    <property type="entry name" value="GAG-pre-integrase_dom"/>
</dbReference>
<dbReference type="Pfam" id="PF13976">
    <property type="entry name" value="gag_pre-integrs"/>
    <property type="match status" value="1"/>
</dbReference>
<dbReference type="Gene3D" id="3.30.420.10">
    <property type="entry name" value="Ribonuclease H-like superfamily/Ribonuclease H"/>
    <property type="match status" value="1"/>
</dbReference>
<dbReference type="Proteomes" id="UP001408789">
    <property type="component" value="Unassembled WGS sequence"/>
</dbReference>
<comment type="caution">
    <text evidence="3">The sequence shown here is derived from an EMBL/GenBank/DDBJ whole genome shotgun (WGS) entry which is preliminary data.</text>
</comment>
<dbReference type="PANTHER" id="PTHR42648:SF32">
    <property type="entry name" value="RIBONUCLEASE H-LIKE DOMAIN, GAG-PRE-INTEGRASE DOMAIN PROTEIN-RELATED"/>
    <property type="match status" value="1"/>
</dbReference>
<dbReference type="SUPFAM" id="SSF53098">
    <property type="entry name" value="Ribonuclease H-like"/>
    <property type="match status" value="1"/>
</dbReference>
<dbReference type="EMBL" id="JBCNJP010000017">
    <property type="protein sequence ID" value="KAK9064963.1"/>
    <property type="molecule type" value="Genomic_DNA"/>
</dbReference>
<organism evidence="3 4">
    <name type="scientific">Deinandra increscens subsp. villosa</name>
    <dbReference type="NCBI Taxonomy" id="3103831"/>
    <lineage>
        <taxon>Eukaryota</taxon>
        <taxon>Viridiplantae</taxon>
        <taxon>Streptophyta</taxon>
        <taxon>Embryophyta</taxon>
        <taxon>Tracheophyta</taxon>
        <taxon>Spermatophyta</taxon>
        <taxon>Magnoliopsida</taxon>
        <taxon>eudicotyledons</taxon>
        <taxon>Gunneridae</taxon>
        <taxon>Pentapetalae</taxon>
        <taxon>asterids</taxon>
        <taxon>campanulids</taxon>
        <taxon>Asterales</taxon>
        <taxon>Asteraceae</taxon>
        <taxon>Asteroideae</taxon>
        <taxon>Heliantheae alliance</taxon>
        <taxon>Madieae</taxon>
        <taxon>Madiinae</taxon>
        <taxon>Deinandra</taxon>
    </lineage>
</organism>
<dbReference type="InterPro" id="IPR001584">
    <property type="entry name" value="Integrase_cat-core"/>
</dbReference>
<feature type="domain" description="Integrase catalytic" evidence="2">
    <location>
        <begin position="111"/>
        <end position="284"/>
    </location>
</feature>
<name>A0AAP0GVK2_9ASTR</name>
<gene>
    <name evidence="3" type="ORF">SSX86_016346</name>
</gene>
<dbReference type="Pfam" id="PF25597">
    <property type="entry name" value="SH3_retrovirus"/>
    <property type="match status" value="1"/>
</dbReference>
<sequence length="603" mass="68157">MPMVFNDRECLILKPSLKIPEDQILFRAHRRGNLYALDMTEAKPSNSIPCFLVKASEEDSTIWHRRMGHVNFRNMNRLVRGKHVIGLPEKEFVHVDNCVACSKGKQHKTSHKSKPPGRTTTILQQLHLDLFGQVNITSLGGKSYCLVITDDYSRYSWVFFLREKSETAEILKNFVTRIENTSRERVRIIRSDNRTEFKNQTFDAFCNMKGITRQFSSPYTPHQNGVVERKNRTIIESARTMLVDSNLKLSFWAKAVNTACYVLNRALLVKHANKTPFELFSKQKLVLTRLKPFGCPCTVLIQSDQLAKFAPRADEGYFIGYFMSSAVYRVYNKRTQLIMESCNVTFNEHTRITREPDSDSMYDLDTLSSTFNIVDSGVSGNTITDDDAREGDFPTFKTFTPVSSSILGTIYSADPPDLTWGNQTSESVNLSGESTSSATPDEPVIPVPDPVIIETKPARAAVQGETNTETAPEDHDSESEVEAEIDTGKVPGNDLQIGNLESTIEDTVVEETRVHKIHPTSQIIGPVDKRITRSEIEHANSCIFSCFISQEEPTSVAAALKDDNWIEAMQVELLQFKLLNVWRLVEALKGVEPIPVKWIFKNK</sequence>
<keyword evidence="4" id="KW-1185">Reference proteome</keyword>
<evidence type="ECO:0000313" key="4">
    <source>
        <dbReference type="Proteomes" id="UP001408789"/>
    </source>
</evidence>
<proteinExistence type="predicted"/>
<dbReference type="PANTHER" id="PTHR42648">
    <property type="entry name" value="TRANSPOSASE, PUTATIVE-RELATED"/>
    <property type="match status" value="1"/>
</dbReference>
<accession>A0AAP0GVK2</accession>
<dbReference type="InterPro" id="IPR012337">
    <property type="entry name" value="RNaseH-like_sf"/>
</dbReference>
<feature type="compositionally biased region" description="Polar residues" evidence="1">
    <location>
        <begin position="420"/>
        <end position="439"/>
    </location>
</feature>